<evidence type="ECO:0000259" key="3">
    <source>
        <dbReference type="Pfam" id="PF13406"/>
    </source>
</evidence>
<dbReference type="InterPro" id="IPR023346">
    <property type="entry name" value="Lysozyme-like_dom_sf"/>
</dbReference>
<evidence type="ECO:0000256" key="1">
    <source>
        <dbReference type="SAM" id="MobiDB-lite"/>
    </source>
</evidence>
<dbReference type="CDD" id="cd13399">
    <property type="entry name" value="Slt35-like"/>
    <property type="match status" value="1"/>
</dbReference>
<gene>
    <name evidence="4" type="ORF">HGA07_09820</name>
</gene>
<dbReference type="Proteomes" id="UP000523447">
    <property type="component" value="Unassembled WGS sequence"/>
</dbReference>
<dbReference type="PANTHER" id="PTHR30163:SF8">
    <property type="entry name" value="LYTIC MUREIN TRANSGLYCOSYLASE"/>
    <property type="match status" value="1"/>
</dbReference>
<organism evidence="4 5">
    <name type="scientific">Nocardia veterana</name>
    <dbReference type="NCBI Taxonomy" id="132249"/>
    <lineage>
        <taxon>Bacteria</taxon>
        <taxon>Bacillati</taxon>
        <taxon>Actinomycetota</taxon>
        <taxon>Actinomycetes</taxon>
        <taxon>Mycobacteriales</taxon>
        <taxon>Nocardiaceae</taxon>
        <taxon>Nocardia</taxon>
    </lineage>
</organism>
<keyword evidence="2" id="KW-0732">Signal</keyword>
<comment type="caution">
    <text evidence="4">The sequence shown here is derived from an EMBL/GenBank/DDBJ whole genome shotgun (WGS) entry which is preliminary data.</text>
</comment>
<dbReference type="Gene3D" id="1.10.530.10">
    <property type="match status" value="1"/>
</dbReference>
<accession>A0A7X6LWJ3</accession>
<evidence type="ECO:0000256" key="2">
    <source>
        <dbReference type="SAM" id="SignalP"/>
    </source>
</evidence>
<dbReference type="EMBL" id="JAAXPE010000007">
    <property type="protein sequence ID" value="NKY85920.1"/>
    <property type="molecule type" value="Genomic_DNA"/>
</dbReference>
<evidence type="ECO:0000313" key="5">
    <source>
        <dbReference type="Proteomes" id="UP000523447"/>
    </source>
</evidence>
<dbReference type="InterPro" id="IPR031304">
    <property type="entry name" value="SLT_2"/>
</dbReference>
<evidence type="ECO:0000313" key="4">
    <source>
        <dbReference type="EMBL" id="NKY85920.1"/>
    </source>
</evidence>
<feature type="domain" description="Transglycosylase SLT" evidence="3">
    <location>
        <begin position="178"/>
        <end position="232"/>
    </location>
</feature>
<dbReference type="AlphaFoldDB" id="A0A7X6LWJ3"/>
<dbReference type="Pfam" id="PF13406">
    <property type="entry name" value="SLT_2"/>
    <property type="match status" value="1"/>
</dbReference>
<reference evidence="4 5" key="1">
    <citation type="submission" date="2020-04" db="EMBL/GenBank/DDBJ databases">
        <title>MicrobeNet Type strains.</title>
        <authorList>
            <person name="Nicholson A.C."/>
        </authorList>
    </citation>
    <scope>NUCLEOTIDE SEQUENCE [LARGE SCALE GENOMIC DNA]</scope>
    <source>
        <strain evidence="4 5">DSM 44445</strain>
    </source>
</reference>
<feature type="compositionally biased region" description="Basic and acidic residues" evidence="1">
    <location>
        <begin position="59"/>
        <end position="71"/>
    </location>
</feature>
<sequence>MGRHRKQPATPVRRGSVIALTGLVPAGLVAVGASAAEVNTGEFTAVALPQHTPDGARQAVEKKEAADETLRAAKHPGPPISKTVAQPAGRVAADLPAGPNGIPGIAYEAYQNAERILAQEQPDCHMPWSVLAGIGQVESHHAYGKADSKGVALEPIYGPVLDGSLAGNNVVHATGDELDGGMQGYTRAVGPMQFLPETWRKFAGDGDGDGIADPQNLFDAALTAGNYLCSGGLDMSDLSQQSKAIMRYNNSMAYVANVMAWEVAYRTGVAPKPSQLPRI</sequence>
<dbReference type="InterPro" id="IPR043426">
    <property type="entry name" value="MltB-like"/>
</dbReference>
<feature type="signal peptide" evidence="2">
    <location>
        <begin position="1"/>
        <end position="35"/>
    </location>
</feature>
<name>A0A7X6LWJ3_9NOCA</name>
<feature type="region of interest" description="Disordered" evidence="1">
    <location>
        <begin position="50"/>
        <end position="84"/>
    </location>
</feature>
<feature type="chain" id="PRO_5031314185" evidence="2">
    <location>
        <begin position="36"/>
        <end position="279"/>
    </location>
</feature>
<keyword evidence="5" id="KW-1185">Reference proteome</keyword>
<dbReference type="GO" id="GO:0008933">
    <property type="term" value="F:peptidoglycan lytic transglycosylase activity"/>
    <property type="evidence" value="ECO:0007669"/>
    <property type="project" value="TreeGrafter"/>
</dbReference>
<dbReference type="RefSeq" id="WP_040721598.1">
    <property type="nucleotide sequence ID" value="NZ_CAWPHS010000067.1"/>
</dbReference>
<dbReference type="SUPFAM" id="SSF53955">
    <property type="entry name" value="Lysozyme-like"/>
    <property type="match status" value="1"/>
</dbReference>
<dbReference type="GO" id="GO:0009253">
    <property type="term" value="P:peptidoglycan catabolic process"/>
    <property type="evidence" value="ECO:0007669"/>
    <property type="project" value="TreeGrafter"/>
</dbReference>
<protein>
    <submittedName>
        <fullName evidence="4">Lytic transglycosylase</fullName>
    </submittedName>
</protein>
<proteinExistence type="predicted"/>
<dbReference type="PANTHER" id="PTHR30163">
    <property type="entry name" value="MEMBRANE-BOUND LYTIC MUREIN TRANSGLYCOSYLASE B"/>
    <property type="match status" value="1"/>
</dbReference>